<evidence type="ECO:0000313" key="1">
    <source>
        <dbReference type="EMBL" id="MEQ2247194.1"/>
    </source>
</evidence>
<organism evidence="1 2">
    <name type="scientific">Ilyodon furcidens</name>
    <name type="common">goldbreast splitfin</name>
    <dbReference type="NCBI Taxonomy" id="33524"/>
    <lineage>
        <taxon>Eukaryota</taxon>
        <taxon>Metazoa</taxon>
        <taxon>Chordata</taxon>
        <taxon>Craniata</taxon>
        <taxon>Vertebrata</taxon>
        <taxon>Euteleostomi</taxon>
        <taxon>Actinopterygii</taxon>
        <taxon>Neopterygii</taxon>
        <taxon>Teleostei</taxon>
        <taxon>Neoteleostei</taxon>
        <taxon>Acanthomorphata</taxon>
        <taxon>Ovalentaria</taxon>
        <taxon>Atherinomorphae</taxon>
        <taxon>Cyprinodontiformes</taxon>
        <taxon>Goodeidae</taxon>
        <taxon>Ilyodon</taxon>
    </lineage>
</organism>
<comment type="caution">
    <text evidence="1">The sequence shown here is derived from an EMBL/GenBank/DDBJ whole genome shotgun (WGS) entry which is preliminary data.</text>
</comment>
<dbReference type="EMBL" id="JAHRIQ010081519">
    <property type="protein sequence ID" value="MEQ2247194.1"/>
    <property type="molecule type" value="Genomic_DNA"/>
</dbReference>
<accession>A0ABV0UQT1</accession>
<reference evidence="1 2" key="1">
    <citation type="submission" date="2021-06" db="EMBL/GenBank/DDBJ databases">
        <authorList>
            <person name="Palmer J.M."/>
        </authorList>
    </citation>
    <scope>NUCLEOTIDE SEQUENCE [LARGE SCALE GENOMIC DNA]</scope>
    <source>
        <strain evidence="2">if_2019</strain>
        <tissue evidence="1">Muscle</tissue>
    </source>
</reference>
<proteinExistence type="predicted"/>
<evidence type="ECO:0000313" key="2">
    <source>
        <dbReference type="Proteomes" id="UP001482620"/>
    </source>
</evidence>
<name>A0ABV0UQT1_9TELE</name>
<dbReference type="Proteomes" id="UP001482620">
    <property type="component" value="Unassembled WGS sequence"/>
</dbReference>
<gene>
    <name evidence="1" type="ORF">ILYODFUR_006749</name>
</gene>
<protein>
    <submittedName>
        <fullName evidence="1">Uncharacterized protein</fullName>
    </submittedName>
</protein>
<sequence length="119" mass="13197">MAYTIIGSTNFTVVADTSNMERKAEMVMAGKAGCSYSPLSKHVKKKLNGRKMFNYSELGRKAISSRSGRLKMINGVSVSGDITQMNPRHGLQLLHSWTRDSIRGILPGLRRKMDKPVAQ</sequence>
<keyword evidence="2" id="KW-1185">Reference proteome</keyword>